<name>A0AAV4D455_9GAST</name>
<dbReference type="AlphaFoldDB" id="A0AAV4D455"/>
<dbReference type="GO" id="GO:0000122">
    <property type="term" value="P:negative regulation of transcription by RNA polymerase II"/>
    <property type="evidence" value="ECO:0007669"/>
    <property type="project" value="TreeGrafter"/>
</dbReference>
<feature type="compositionally biased region" description="Acidic residues" evidence="4">
    <location>
        <begin position="798"/>
        <end position="824"/>
    </location>
</feature>
<reference evidence="5 6" key="1">
    <citation type="journal article" date="2021" name="Elife">
        <title>Chloroplast acquisition without the gene transfer in kleptoplastic sea slugs, Plakobranchus ocellatus.</title>
        <authorList>
            <person name="Maeda T."/>
            <person name="Takahashi S."/>
            <person name="Yoshida T."/>
            <person name="Shimamura S."/>
            <person name="Takaki Y."/>
            <person name="Nagai Y."/>
            <person name="Toyoda A."/>
            <person name="Suzuki Y."/>
            <person name="Arimoto A."/>
            <person name="Ishii H."/>
            <person name="Satoh N."/>
            <person name="Nishiyama T."/>
            <person name="Hasebe M."/>
            <person name="Maruyama T."/>
            <person name="Minagawa J."/>
            <person name="Obokata J."/>
            <person name="Shigenobu S."/>
        </authorList>
    </citation>
    <scope>NUCLEOTIDE SEQUENCE [LARGE SCALE GENOMIC DNA]</scope>
</reference>
<dbReference type="SUPFAM" id="SSF48371">
    <property type="entry name" value="ARM repeat"/>
    <property type="match status" value="1"/>
</dbReference>
<organism evidence="5 6">
    <name type="scientific">Plakobranchus ocellatus</name>
    <dbReference type="NCBI Taxonomy" id="259542"/>
    <lineage>
        <taxon>Eukaryota</taxon>
        <taxon>Metazoa</taxon>
        <taxon>Spiralia</taxon>
        <taxon>Lophotrochozoa</taxon>
        <taxon>Mollusca</taxon>
        <taxon>Gastropoda</taxon>
        <taxon>Heterobranchia</taxon>
        <taxon>Euthyneura</taxon>
        <taxon>Panpulmonata</taxon>
        <taxon>Sacoglossa</taxon>
        <taxon>Placobranchoidea</taxon>
        <taxon>Plakobranchidae</taxon>
        <taxon>Plakobranchus</taxon>
    </lineage>
</organism>
<dbReference type="GO" id="GO:0030690">
    <property type="term" value="C:Noc1p-Noc2p complex"/>
    <property type="evidence" value="ECO:0007669"/>
    <property type="project" value="TreeGrafter"/>
</dbReference>
<feature type="compositionally biased region" description="Basic and acidic residues" evidence="4">
    <location>
        <begin position="42"/>
        <end position="69"/>
    </location>
</feature>
<feature type="compositionally biased region" description="Acidic residues" evidence="4">
    <location>
        <begin position="202"/>
        <end position="213"/>
    </location>
</feature>
<dbReference type="GO" id="GO:0042393">
    <property type="term" value="F:histone binding"/>
    <property type="evidence" value="ECO:0007669"/>
    <property type="project" value="TreeGrafter"/>
</dbReference>
<dbReference type="Proteomes" id="UP000735302">
    <property type="component" value="Unassembled WGS sequence"/>
</dbReference>
<dbReference type="PANTHER" id="PTHR12687">
    <property type="entry name" value="NUCLEOLAR COMPLEX 2 AND RAD4-RELATED"/>
    <property type="match status" value="1"/>
</dbReference>
<dbReference type="GO" id="GO:0003714">
    <property type="term" value="F:transcription corepressor activity"/>
    <property type="evidence" value="ECO:0007669"/>
    <property type="project" value="TreeGrafter"/>
</dbReference>
<feature type="compositionally biased region" description="Acidic residues" evidence="4">
    <location>
        <begin position="774"/>
        <end position="788"/>
    </location>
</feature>
<dbReference type="Pfam" id="PF03715">
    <property type="entry name" value="Noc2"/>
    <property type="match status" value="1"/>
</dbReference>
<dbReference type="GO" id="GO:0042273">
    <property type="term" value="P:ribosomal large subunit biogenesis"/>
    <property type="evidence" value="ECO:0007669"/>
    <property type="project" value="TreeGrafter"/>
</dbReference>
<evidence type="ECO:0000256" key="1">
    <source>
        <dbReference type="ARBA" id="ARBA00004123"/>
    </source>
</evidence>
<evidence type="ECO:0000256" key="3">
    <source>
        <dbReference type="ARBA" id="ARBA00023242"/>
    </source>
</evidence>
<accession>A0AAV4D455</accession>
<feature type="compositionally biased region" description="Basic and acidic residues" evidence="4">
    <location>
        <begin position="840"/>
        <end position="852"/>
    </location>
</feature>
<evidence type="ECO:0000256" key="4">
    <source>
        <dbReference type="SAM" id="MobiDB-lite"/>
    </source>
</evidence>
<evidence type="ECO:0000256" key="2">
    <source>
        <dbReference type="ARBA" id="ARBA00005907"/>
    </source>
</evidence>
<dbReference type="GO" id="GO:0005654">
    <property type="term" value="C:nucleoplasm"/>
    <property type="evidence" value="ECO:0007669"/>
    <property type="project" value="TreeGrafter"/>
</dbReference>
<feature type="compositionally biased region" description="Acidic residues" evidence="4">
    <location>
        <begin position="853"/>
        <end position="863"/>
    </location>
</feature>
<dbReference type="InterPro" id="IPR005343">
    <property type="entry name" value="Noc2"/>
</dbReference>
<proteinExistence type="inferred from homology"/>
<dbReference type="InterPro" id="IPR016024">
    <property type="entry name" value="ARM-type_fold"/>
</dbReference>
<gene>
    <name evidence="5" type="ORF">PoB_006542900</name>
</gene>
<feature type="region of interest" description="Disordered" evidence="4">
    <location>
        <begin position="176"/>
        <end position="217"/>
    </location>
</feature>
<evidence type="ECO:0000313" key="6">
    <source>
        <dbReference type="Proteomes" id="UP000735302"/>
    </source>
</evidence>
<keyword evidence="6" id="KW-1185">Reference proteome</keyword>
<comment type="similarity">
    <text evidence="2">Belongs to the NOC2 family.</text>
</comment>
<feature type="region of interest" description="Disordered" evidence="4">
    <location>
        <begin position="738"/>
        <end position="875"/>
    </location>
</feature>
<sequence>MATHIQSMASSRSNKSYKEMDVDTFLNADFDSESESSSAKSTENEPRKKRLKVSDKREKGKASTIDRSKTKSKKSKLPSGNKHSDLVSNKTNKKSTTKKSMSSNTKQSMATTLRANDPEFYAFLKGQDKNLLDNLADLSDSEDDTRSDKNDDPEIAASASHSSKNGIAFEKELLNMSSGDESDAESDHSGVLHQLPAKLEIASDEEEDEEEEDNVRRKQGTCITLSMVEAWSQSLSFKPSLSVFREVVSAFHAAVQEAGGDNGETDCKYRVEGGTVFNSIIRLCLVHVVPALQSMLQLAATEAKQLLSTKSARWKKLKIPVKSYISDLLQMLSQLSEEAMINAILKHVHKLVIYYANFPKLSKHLMKKMVKFWSTGEETTRVLAFLCINKILHLRQETLLEAALKQMYMAYVSNSRFTSPSTLPLINFMQKSLVELFVIDQTLAYQYAFVYIRQLAIHLRNAISVKKKNTCQAVYNWQYIHCLGLWVQLMCVTHPSDTLQPLIYPLTQTIVGTIKLLPTARFYPLRFHCVGFLNRLSLKTNTFIPTIPFLLEVFEQTDFNKRHKTVSLKPFNFAVILKFSKAQLHEKAFKDGLIDQLYEYLLESFNNQAHSIGFPELIIPSVIQLKDFLKKCKIANYCKQIKQIVDKIMEQSKVIVDLRKKSNIRLDDFASVHQWERQLEEKSTPLRKFYTSWRKLRDRELQHAVSNKELISGAAIDIPSIERKQLKKATAEEREDFSKLFENESESDDETRFLLKDERPESQAKKRKRAGSDSESEDYSDFDDDELEQLAQSASSGEDSDDEDGEDEEAEIDHDDDDSFDEDDERKMDVASKSVQPKKSLVDMKEKSKELVDNDSEGEDVVEDFVLSDSDSDSE</sequence>
<feature type="compositionally biased region" description="Basic and acidic residues" evidence="4">
    <location>
        <begin position="750"/>
        <end position="764"/>
    </location>
</feature>
<keyword evidence="3" id="KW-0539">Nucleus</keyword>
<dbReference type="EMBL" id="BLXT01007365">
    <property type="protein sequence ID" value="GFO38924.1"/>
    <property type="molecule type" value="Genomic_DNA"/>
</dbReference>
<dbReference type="PANTHER" id="PTHR12687:SF4">
    <property type="entry name" value="NUCLEOLAR COMPLEX PROTEIN 2 HOMOLOG"/>
    <property type="match status" value="1"/>
</dbReference>
<evidence type="ECO:0000313" key="5">
    <source>
        <dbReference type="EMBL" id="GFO38924.1"/>
    </source>
</evidence>
<protein>
    <submittedName>
        <fullName evidence="5">Nucleolar complex protein 2 homolog</fullName>
    </submittedName>
</protein>
<comment type="caution">
    <text evidence="5">The sequence shown here is derived from an EMBL/GenBank/DDBJ whole genome shotgun (WGS) entry which is preliminary data.</text>
</comment>
<feature type="region of interest" description="Disordered" evidence="4">
    <location>
        <begin position="138"/>
        <end position="163"/>
    </location>
</feature>
<feature type="compositionally biased region" description="Low complexity" evidence="4">
    <location>
        <begin position="98"/>
        <end position="108"/>
    </location>
</feature>
<dbReference type="GO" id="GO:0030691">
    <property type="term" value="C:Noc2p-Noc3p complex"/>
    <property type="evidence" value="ECO:0007669"/>
    <property type="project" value="TreeGrafter"/>
</dbReference>
<dbReference type="GO" id="GO:0005730">
    <property type="term" value="C:nucleolus"/>
    <property type="evidence" value="ECO:0007669"/>
    <property type="project" value="TreeGrafter"/>
</dbReference>
<comment type="subcellular location">
    <subcellularLocation>
        <location evidence="1">Nucleus</location>
    </subcellularLocation>
</comment>
<feature type="region of interest" description="Disordered" evidence="4">
    <location>
        <begin position="28"/>
        <end position="115"/>
    </location>
</feature>